<name>A0A3N6MW69_9BURK</name>
<evidence type="ECO:0000313" key="2">
    <source>
        <dbReference type="Proteomes" id="UP000272778"/>
    </source>
</evidence>
<accession>A0A3N6MW69</accession>
<dbReference type="EMBL" id="RQIS01000026">
    <property type="protein sequence ID" value="RQH00612.1"/>
    <property type="molecule type" value="Genomic_DNA"/>
</dbReference>
<dbReference type="AlphaFoldDB" id="A0A3N6MW69"/>
<dbReference type="OrthoDB" id="9110098at2"/>
<organism evidence="1 2">
    <name type="scientific">Paraburkholderia dinghuensis</name>
    <dbReference type="NCBI Taxonomy" id="2305225"/>
    <lineage>
        <taxon>Bacteria</taxon>
        <taxon>Pseudomonadati</taxon>
        <taxon>Pseudomonadota</taxon>
        <taxon>Betaproteobacteria</taxon>
        <taxon>Burkholderiales</taxon>
        <taxon>Burkholderiaceae</taxon>
        <taxon>Paraburkholderia</taxon>
    </lineage>
</organism>
<dbReference type="Proteomes" id="UP000272778">
    <property type="component" value="Unassembled WGS sequence"/>
</dbReference>
<reference evidence="1 2" key="1">
    <citation type="submission" date="2018-11" db="EMBL/GenBank/DDBJ databases">
        <title>Paraburkholderia sp. DHOA04, isolated from soil.</title>
        <authorList>
            <person name="Gao Z.-H."/>
            <person name="Qiu L.-H."/>
            <person name="Fu J.-C."/>
        </authorList>
    </citation>
    <scope>NUCLEOTIDE SEQUENCE [LARGE SCALE GENOMIC DNA]</scope>
    <source>
        <strain evidence="1 2">DHOA04</strain>
    </source>
</reference>
<keyword evidence="2" id="KW-1185">Reference proteome</keyword>
<comment type="caution">
    <text evidence="1">The sequence shown here is derived from an EMBL/GenBank/DDBJ whole genome shotgun (WGS) entry which is preliminary data.</text>
</comment>
<evidence type="ECO:0000313" key="1">
    <source>
        <dbReference type="EMBL" id="RQH00612.1"/>
    </source>
</evidence>
<proteinExistence type="predicted"/>
<gene>
    <name evidence="1" type="ORF">D1Y85_24825</name>
</gene>
<sequence>MSSPTDNNALFAPAINYWALMMRSFFPLIAAPQSLNEPILPWTFAGVVVNNENSGDPATEQAVVNSDSYGRQLGRISDALEVLISKLTEEEKKDKRISDFVDMKKKIDEIKDDRATVRFNKVVSDLDDLRNRNKETFDKRIDSINALAKK</sequence>
<dbReference type="RefSeq" id="WP_124153733.1">
    <property type="nucleotide sequence ID" value="NZ_RQIS01000026.1"/>
</dbReference>
<protein>
    <submittedName>
        <fullName evidence="1">Uncharacterized protein</fullName>
    </submittedName>
</protein>